<comment type="caution">
    <text evidence="1">The sequence shown here is derived from an EMBL/GenBank/DDBJ whole genome shotgun (WGS) entry which is preliminary data.</text>
</comment>
<reference evidence="1" key="1">
    <citation type="submission" date="2022-04" db="EMBL/GenBank/DDBJ databases">
        <title>Carnegiea gigantea Genome sequencing and assembly v2.</title>
        <authorList>
            <person name="Copetti D."/>
            <person name="Sanderson M.J."/>
            <person name="Burquez A."/>
            <person name="Wojciechowski M.F."/>
        </authorList>
    </citation>
    <scope>NUCLEOTIDE SEQUENCE</scope>
    <source>
        <strain evidence="1">SGP5-SGP5p</strain>
        <tissue evidence="1">Aerial part</tissue>
    </source>
</reference>
<evidence type="ECO:0000313" key="1">
    <source>
        <dbReference type="EMBL" id="KAJ8437298.1"/>
    </source>
</evidence>
<dbReference type="EMBL" id="JAKOGI010000308">
    <property type="protein sequence ID" value="KAJ8437298.1"/>
    <property type="molecule type" value="Genomic_DNA"/>
</dbReference>
<keyword evidence="2" id="KW-1185">Reference proteome</keyword>
<organism evidence="1 2">
    <name type="scientific">Carnegiea gigantea</name>
    <dbReference type="NCBI Taxonomy" id="171969"/>
    <lineage>
        <taxon>Eukaryota</taxon>
        <taxon>Viridiplantae</taxon>
        <taxon>Streptophyta</taxon>
        <taxon>Embryophyta</taxon>
        <taxon>Tracheophyta</taxon>
        <taxon>Spermatophyta</taxon>
        <taxon>Magnoliopsida</taxon>
        <taxon>eudicotyledons</taxon>
        <taxon>Gunneridae</taxon>
        <taxon>Pentapetalae</taxon>
        <taxon>Caryophyllales</taxon>
        <taxon>Cactineae</taxon>
        <taxon>Cactaceae</taxon>
        <taxon>Cactoideae</taxon>
        <taxon>Echinocereeae</taxon>
        <taxon>Carnegiea</taxon>
    </lineage>
</organism>
<proteinExistence type="predicted"/>
<protein>
    <submittedName>
        <fullName evidence="1">Uncharacterized protein</fullName>
    </submittedName>
</protein>
<gene>
    <name evidence="1" type="ORF">Cgig2_006402</name>
</gene>
<accession>A0A9Q1K6I9</accession>
<sequence>MLRRPKLIETLVTFRNKNKYCEYHKNYRHTTSSVENSRKPSTTEQGMLNHFLRRGRGEDYNCHDPKGKKDNDVDHNTEIIATIIGRIDNKELNAEYQKAHIQKLNQVMIAKELKLLTEPTMMFAPEDMRPLQALQNDILVIHLKITAAIYLKKLQHTKKDLEAINNLIVGFRKQDDRPLMSSELLWHHSSYSSNLNWMMGKDIENKRWQENANIPYEGKKSPLGETSRPRRVRNKVATKVMVVLSTLAEKHERPRESTRSADLKTHHTNVTQSFTPLRLKSLGAKELEYG</sequence>
<evidence type="ECO:0000313" key="2">
    <source>
        <dbReference type="Proteomes" id="UP001153076"/>
    </source>
</evidence>
<dbReference type="AlphaFoldDB" id="A0A9Q1K6I9"/>
<dbReference type="OrthoDB" id="1752268at2759"/>
<dbReference type="Proteomes" id="UP001153076">
    <property type="component" value="Unassembled WGS sequence"/>
</dbReference>
<name>A0A9Q1K6I9_9CARY</name>